<keyword evidence="2" id="KW-1133">Transmembrane helix</keyword>
<name>A0AA40ET93_9PEZI</name>
<evidence type="ECO:0000256" key="2">
    <source>
        <dbReference type="SAM" id="Phobius"/>
    </source>
</evidence>
<dbReference type="InterPro" id="IPR021460">
    <property type="entry name" value="DUF3112"/>
</dbReference>
<keyword evidence="2" id="KW-0472">Membrane</keyword>
<dbReference type="PANTHER" id="PTHR35184:SF1">
    <property type="entry name" value="INTEGRAL MEMBRANE PROTEIN"/>
    <property type="match status" value="1"/>
</dbReference>
<dbReference type="Pfam" id="PF11309">
    <property type="entry name" value="DUF3112"/>
    <property type="match status" value="1"/>
</dbReference>
<proteinExistence type="predicted"/>
<feature type="compositionally biased region" description="Low complexity" evidence="1">
    <location>
        <begin position="386"/>
        <end position="402"/>
    </location>
</feature>
<feature type="transmembrane region" description="Helical" evidence="2">
    <location>
        <begin position="113"/>
        <end position="137"/>
    </location>
</feature>
<feature type="transmembrane region" description="Helical" evidence="2">
    <location>
        <begin position="275"/>
        <end position="293"/>
    </location>
</feature>
<dbReference type="PANTHER" id="PTHR35184">
    <property type="entry name" value="YALI0C10208P"/>
    <property type="match status" value="1"/>
</dbReference>
<sequence>MSNSTYAAPTAPSTTPATPTATGAGTARIAGNGPFPPTTAASGGVPGVTPDIPICAVFLALFIAGATTNMTIFQRNRRRSYKFLFSVLLFGFCMARIVALSMRIVWASKPQDVNIVIASQIFTAAGVLILFITNMIFAQRIIRAYHPFFGWSKGITWLFRALFGSVIVILIMVITATVQSFFTQDSGVRGIDRRIQLFCATYLAAFAFAPIPLVTAAAVVPRRTKIDKFGEGHFSTKFALLTFTALLLATGAIFRAVIAYFPRPVGDPAWYHGKAAYYCFNFGIELVVVYTYAISRFDKRFHIPDGSSAPGHYSSADYGPRRSAVAAAVAAADFEKRSSYAYGKMASSVDEGGNSVWTGSRYSTTKRESQSSKSLPSLGRQSTIVRPSSSRAGAGLGSSARSMKSVRSLYSPAATHDDSAAPLGGMHELDGASSSATRAEDLAWMARAMVGFDSHEFGVAPLFPYDEMLRLDRPLPPLPLAPPPREYPPLLPPLEVLEPDLGYGYMHVASGGGGMGAITEGSEAEDEEHHHHTH</sequence>
<feature type="transmembrane region" description="Helical" evidence="2">
    <location>
        <begin position="194"/>
        <end position="220"/>
    </location>
</feature>
<feature type="transmembrane region" description="Helical" evidence="2">
    <location>
        <begin position="84"/>
        <end position="107"/>
    </location>
</feature>
<reference evidence="3" key="1">
    <citation type="submission" date="2023-06" db="EMBL/GenBank/DDBJ databases">
        <title>Genome-scale phylogeny and comparative genomics of the fungal order Sordariales.</title>
        <authorList>
            <consortium name="Lawrence Berkeley National Laboratory"/>
            <person name="Hensen N."/>
            <person name="Bonometti L."/>
            <person name="Westerberg I."/>
            <person name="Brannstrom I.O."/>
            <person name="Guillou S."/>
            <person name="Cros-Aarteil S."/>
            <person name="Calhoun S."/>
            <person name="Haridas S."/>
            <person name="Kuo A."/>
            <person name="Mondo S."/>
            <person name="Pangilinan J."/>
            <person name="Riley R."/>
            <person name="Labutti K."/>
            <person name="Andreopoulos B."/>
            <person name="Lipzen A."/>
            <person name="Chen C."/>
            <person name="Yanf M."/>
            <person name="Daum C."/>
            <person name="Ng V."/>
            <person name="Clum A."/>
            <person name="Steindorff A."/>
            <person name="Ohm R."/>
            <person name="Martin F."/>
            <person name="Silar P."/>
            <person name="Natvig D."/>
            <person name="Lalanne C."/>
            <person name="Gautier V."/>
            <person name="Ament-Velasquez S.L."/>
            <person name="Kruys A."/>
            <person name="Hutchinson M.I."/>
            <person name="Powell A.J."/>
            <person name="Barry K."/>
            <person name="Miller A.N."/>
            <person name="Grigoriev I.V."/>
            <person name="Debuchy R."/>
            <person name="Gladieux P."/>
            <person name="Thoren M.H."/>
            <person name="Johannesson H."/>
        </authorList>
    </citation>
    <scope>NUCLEOTIDE SEQUENCE</scope>
    <source>
        <strain evidence="3">CBS 540.89</strain>
    </source>
</reference>
<feature type="transmembrane region" description="Helical" evidence="2">
    <location>
        <begin position="52"/>
        <end position="72"/>
    </location>
</feature>
<evidence type="ECO:0000313" key="3">
    <source>
        <dbReference type="EMBL" id="KAK0745105.1"/>
    </source>
</evidence>
<comment type="caution">
    <text evidence="3">The sequence shown here is derived from an EMBL/GenBank/DDBJ whole genome shotgun (WGS) entry which is preliminary data.</text>
</comment>
<feature type="region of interest" description="Disordered" evidence="1">
    <location>
        <begin position="360"/>
        <end position="432"/>
    </location>
</feature>
<dbReference type="AlphaFoldDB" id="A0AA40ET93"/>
<accession>A0AA40ET93</accession>
<feature type="region of interest" description="Disordered" evidence="1">
    <location>
        <begin position="1"/>
        <end position="29"/>
    </location>
</feature>
<feature type="compositionally biased region" description="Polar residues" evidence="1">
    <location>
        <begin position="371"/>
        <end position="385"/>
    </location>
</feature>
<feature type="transmembrane region" description="Helical" evidence="2">
    <location>
        <begin position="240"/>
        <end position="263"/>
    </location>
</feature>
<keyword evidence="4" id="KW-1185">Reference proteome</keyword>
<organism evidence="3 4">
    <name type="scientific">Apiosordaria backusii</name>
    <dbReference type="NCBI Taxonomy" id="314023"/>
    <lineage>
        <taxon>Eukaryota</taxon>
        <taxon>Fungi</taxon>
        <taxon>Dikarya</taxon>
        <taxon>Ascomycota</taxon>
        <taxon>Pezizomycotina</taxon>
        <taxon>Sordariomycetes</taxon>
        <taxon>Sordariomycetidae</taxon>
        <taxon>Sordariales</taxon>
        <taxon>Lasiosphaeriaceae</taxon>
        <taxon>Apiosordaria</taxon>
    </lineage>
</organism>
<evidence type="ECO:0000256" key="1">
    <source>
        <dbReference type="SAM" id="MobiDB-lite"/>
    </source>
</evidence>
<evidence type="ECO:0000313" key="4">
    <source>
        <dbReference type="Proteomes" id="UP001172159"/>
    </source>
</evidence>
<dbReference type="Proteomes" id="UP001172159">
    <property type="component" value="Unassembled WGS sequence"/>
</dbReference>
<protein>
    <submittedName>
        <fullName evidence="3">Uncharacterized protein</fullName>
    </submittedName>
</protein>
<dbReference type="EMBL" id="JAUKTV010000002">
    <property type="protein sequence ID" value="KAK0745105.1"/>
    <property type="molecule type" value="Genomic_DNA"/>
</dbReference>
<gene>
    <name evidence="3" type="ORF">B0T21DRAFT_381167</name>
</gene>
<feature type="transmembrane region" description="Helical" evidence="2">
    <location>
        <begin position="157"/>
        <end position="182"/>
    </location>
</feature>
<feature type="compositionally biased region" description="Low complexity" evidence="1">
    <location>
        <begin position="7"/>
        <end position="27"/>
    </location>
</feature>
<keyword evidence="2" id="KW-0812">Transmembrane</keyword>